<dbReference type="SUPFAM" id="SSF51556">
    <property type="entry name" value="Metallo-dependent hydrolases"/>
    <property type="match status" value="1"/>
</dbReference>
<evidence type="ECO:0000313" key="2">
    <source>
        <dbReference type="Proteomes" id="UP000319769"/>
    </source>
</evidence>
<dbReference type="RefSeq" id="WP_144757092.1">
    <property type="nucleotide sequence ID" value="NZ_VMNW02000010.1"/>
</dbReference>
<dbReference type="Gene3D" id="3.20.20.140">
    <property type="entry name" value="Metal-dependent hydrolases"/>
    <property type="match status" value="1"/>
</dbReference>
<dbReference type="AlphaFoldDB" id="A0A5N0VBA2"/>
<evidence type="ECO:0000313" key="1">
    <source>
        <dbReference type="EMBL" id="KAA9163325.1"/>
    </source>
</evidence>
<accession>A0A5N0VBA2</accession>
<comment type="caution">
    <text evidence="1">The sequence shown here is derived from an EMBL/GenBank/DDBJ whole genome shotgun (WGS) entry which is preliminary data.</text>
</comment>
<dbReference type="InterPro" id="IPR046249">
    <property type="entry name" value="DUF6282"/>
</dbReference>
<keyword evidence="2" id="KW-1185">Reference proteome</keyword>
<dbReference type="EMBL" id="VMNW02000010">
    <property type="protein sequence ID" value="KAA9163325.1"/>
    <property type="molecule type" value="Genomic_DNA"/>
</dbReference>
<organism evidence="1 2">
    <name type="scientific">Amycolatopsis acidicola</name>
    <dbReference type="NCBI Taxonomy" id="2596893"/>
    <lineage>
        <taxon>Bacteria</taxon>
        <taxon>Bacillati</taxon>
        <taxon>Actinomycetota</taxon>
        <taxon>Actinomycetes</taxon>
        <taxon>Pseudonocardiales</taxon>
        <taxon>Pseudonocardiaceae</taxon>
        <taxon>Amycolatopsis</taxon>
    </lineage>
</organism>
<dbReference type="Pfam" id="PF19799">
    <property type="entry name" value="DUF6282"/>
    <property type="match status" value="1"/>
</dbReference>
<dbReference type="Proteomes" id="UP000319769">
    <property type="component" value="Unassembled WGS sequence"/>
</dbReference>
<reference evidence="1" key="1">
    <citation type="submission" date="2019-09" db="EMBL/GenBank/DDBJ databases">
        <authorList>
            <person name="Teo W.F.A."/>
            <person name="Duangmal K."/>
        </authorList>
    </citation>
    <scope>NUCLEOTIDE SEQUENCE [LARGE SCALE GENOMIC DNA]</scope>
    <source>
        <strain evidence="1">K81G1</strain>
    </source>
</reference>
<sequence>MVDDVLRGAVDMHVHGYPDASPQWPMRTDDETLVSAARDCGMRGLVLKSHFWPTMDRARRLTETLADPGFTVFGSITLNPLIGGLQPATVEAAAGHGAKVVFMPTWGSANDARHRGFVREKIVDRWFPRLSADLADSAITVLDGSGRLRGEAREIVSIAQEQGMVVSTGHLGVAESVALAEYSAEIGFRGLVFCHPFSSSVDADLGAMKTVVGLGGAVEMTAVHAFLPTSPVTPVQVYEAIRELGAGNVVLSSDVFFDWMPSHAEMLRCFTGQLRMLGLSQAELRTMLAGTPRRLLGLGQAESIA</sequence>
<evidence type="ECO:0008006" key="3">
    <source>
        <dbReference type="Google" id="ProtNLM"/>
    </source>
</evidence>
<protein>
    <recommendedName>
        <fullName evidence="3">Amidohydrolase family protein</fullName>
    </recommendedName>
</protein>
<proteinExistence type="predicted"/>
<dbReference type="OrthoDB" id="9789440at2"/>
<dbReference type="InterPro" id="IPR032466">
    <property type="entry name" value="Metal_Hydrolase"/>
</dbReference>
<name>A0A5N0VBA2_9PSEU</name>
<gene>
    <name evidence="1" type="ORF">FPZ12_010045</name>
</gene>